<dbReference type="Proteomes" id="UP000192911">
    <property type="component" value="Unassembled WGS sequence"/>
</dbReference>
<evidence type="ECO:0000313" key="2">
    <source>
        <dbReference type="Proteomes" id="UP000192911"/>
    </source>
</evidence>
<evidence type="ECO:0000313" key="1">
    <source>
        <dbReference type="EMBL" id="SMF66704.1"/>
    </source>
</evidence>
<dbReference type="RefSeq" id="WP_085229570.1">
    <property type="nucleotide sequence ID" value="NZ_BSQD01000013.1"/>
</dbReference>
<name>A0A1X7GAP0_TRICW</name>
<accession>A0A1X7GAP0</accession>
<proteinExistence type="predicted"/>
<organism evidence="1 2">
    <name type="scientific">Trinickia caryophylli</name>
    <name type="common">Paraburkholderia caryophylli</name>
    <dbReference type="NCBI Taxonomy" id="28094"/>
    <lineage>
        <taxon>Bacteria</taxon>
        <taxon>Pseudomonadati</taxon>
        <taxon>Pseudomonadota</taxon>
        <taxon>Betaproteobacteria</taxon>
        <taxon>Burkholderiales</taxon>
        <taxon>Burkholderiaceae</taxon>
        <taxon>Trinickia</taxon>
    </lineage>
</organism>
<protein>
    <submittedName>
        <fullName evidence="1">Uncharacterized protein</fullName>
    </submittedName>
</protein>
<keyword evidence="2" id="KW-1185">Reference proteome</keyword>
<sequence>MDTNAISRVAYFSGEALLTDDFRDEQRYHKQMREQLSQGVFTAGVMEGLDVEWTFGQAQLTVRAGKALDSAGRLIVLTQDASYPGASPVGAFIDGSQNYLIISYAQALDQYVSNTYGDGYKRWVEQPQIACVQDYDPDDADVLLAVISVSGGAIQSVYYNYGQYMRRHVGAVLQSVAFVDGSDMSPDPAPMAVAATAPGRLSIKAPQIDLDGAVTAQMLTANGTFTGNFNGSFVGDGSGLTLPSSNYWTRDGNGLYYEEGNVCIGDADTSGAHLTIRQGNVGPKVATGLISLQDDGTVVGYQTQFLSEVKVGQVLTYDYVPAQTATIANVISTTEVEIDARFAIDLGPAPYAIRHANDAAVAGPGLVYASGTTVTCEGGTFPQGLLPGDKLVIDASTENSQKTLRVQQVISDTQLKVVGMSPGTATGNGPKLSAFSVTPSVLLAAGGVHPADANLPEALSVAQNGGGARVPNSVGVNVEGGALSGNNALEVRGACSISRWPVDPTNAAPLLTVGATAAEPLRGLSVTDNGSAASVPRTVSINVDTIDAQYALDVSGPCRVSSLEVTSAGSLKAASEIDADKIGPYTPDGSIEVTSDLVIDKTIKGSGANALKVAGDLEVTGNETVDGTLNVTGPLNVTGGISGKLQNPIPGPLTINGAFQVTGGSTTADGDLFVHGNLHVNGALSTDAMSVKKIGALADQVFEVTDDGDLNMAGTLAIGSAGNRNFLVSPGGEVTINSSGKLSVGGGFMVAPDGPLRCFGRAVTRKKRIQLDASDFLQGTAVTDGYIVVDVNADDTQFGAAEIIATVSPAEGDSYALRAAAIVGTTLGRGGAGTTVPIATGSTCTFDARTTSGKPVYADVSITWIPLGSGGFTNLESWGS</sequence>
<dbReference type="OrthoDB" id="9025843at2"/>
<gene>
    <name evidence="1" type="ORF">SAMN06295900_114143</name>
</gene>
<dbReference type="EMBL" id="FXAH01000014">
    <property type="protein sequence ID" value="SMF66704.1"/>
    <property type="molecule type" value="Genomic_DNA"/>
</dbReference>
<reference evidence="2" key="1">
    <citation type="submission" date="2017-04" db="EMBL/GenBank/DDBJ databases">
        <authorList>
            <person name="Varghese N."/>
            <person name="Submissions S."/>
        </authorList>
    </citation>
    <scope>NUCLEOTIDE SEQUENCE [LARGE SCALE GENOMIC DNA]</scope>
    <source>
        <strain evidence="2">Ballard 720</strain>
    </source>
</reference>
<dbReference type="STRING" id="28094.SAMN06295900_114143"/>
<dbReference type="AlphaFoldDB" id="A0A1X7GAP0"/>
<dbReference type="GeneID" id="95551822"/>